<dbReference type="InterPro" id="IPR001220">
    <property type="entry name" value="Legume_lectin_dom"/>
</dbReference>
<sequence>MGQKQAYRSDQSIFQFHLVLNISPRTVPGGEGMAFILAIDSNLPENSQGQWLGIVNAKTNGNSQAKIVAVEFDTRKSYPGDVDSNHAGLDVNSIYSIKQVPLGIFGINLSAGVDVMVRIQYEENLTVFIGEDARNLVFSEPIDLSLSSKGGAALLIGIAFFSCWKWKSKKNRSTTPIQA</sequence>
<dbReference type="GO" id="GO:0030246">
    <property type="term" value="F:carbohydrate binding"/>
    <property type="evidence" value="ECO:0007669"/>
    <property type="project" value="UniProtKB-KW"/>
</dbReference>
<reference evidence="4 5" key="1">
    <citation type="journal article" date="2020" name="Mol. Plant">
        <title>The Chromosome-Based Rubber Tree Genome Provides New Insights into Spurge Genome Evolution and Rubber Biosynthesis.</title>
        <authorList>
            <person name="Liu J."/>
            <person name="Shi C."/>
            <person name="Shi C.C."/>
            <person name="Li W."/>
            <person name="Zhang Q.J."/>
            <person name="Zhang Y."/>
            <person name="Li K."/>
            <person name="Lu H.F."/>
            <person name="Shi C."/>
            <person name="Zhu S.T."/>
            <person name="Xiao Z.Y."/>
            <person name="Nan H."/>
            <person name="Yue Y."/>
            <person name="Zhu X.G."/>
            <person name="Wu Y."/>
            <person name="Hong X.N."/>
            <person name="Fan G.Y."/>
            <person name="Tong Y."/>
            <person name="Zhang D."/>
            <person name="Mao C.L."/>
            <person name="Liu Y.L."/>
            <person name="Hao S.J."/>
            <person name="Liu W.Q."/>
            <person name="Lv M.Q."/>
            <person name="Zhang H.B."/>
            <person name="Liu Y."/>
            <person name="Hu-Tang G.R."/>
            <person name="Wang J.P."/>
            <person name="Wang J.H."/>
            <person name="Sun Y.H."/>
            <person name="Ni S.B."/>
            <person name="Chen W.B."/>
            <person name="Zhang X.C."/>
            <person name="Jiao Y.N."/>
            <person name="Eichler E.E."/>
            <person name="Li G.H."/>
            <person name="Liu X."/>
            <person name="Gao L.Z."/>
        </authorList>
    </citation>
    <scope>NUCLEOTIDE SEQUENCE [LARGE SCALE GENOMIC DNA]</scope>
    <source>
        <strain evidence="5">cv. GT1</strain>
        <tissue evidence="4">Leaf</tissue>
    </source>
</reference>
<proteinExistence type="inferred from homology"/>
<dbReference type="SUPFAM" id="SSF49899">
    <property type="entry name" value="Concanavalin A-like lectins/glucanases"/>
    <property type="match status" value="1"/>
</dbReference>
<feature type="domain" description="Legume lectin" evidence="3">
    <location>
        <begin position="12"/>
        <end position="146"/>
    </location>
</feature>
<keyword evidence="5" id="KW-1185">Reference proteome</keyword>
<dbReference type="EMBL" id="JAAGAX010000016">
    <property type="protein sequence ID" value="KAF2289507.1"/>
    <property type="molecule type" value="Genomic_DNA"/>
</dbReference>
<dbReference type="AlphaFoldDB" id="A0A6A6KL49"/>
<dbReference type="InterPro" id="IPR019825">
    <property type="entry name" value="Lectin_legB_Mn/Ca_BS"/>
</dbReference>
<dbReference type="PROSITE" id="PS00307">
    <property type="entry name" value="LECTIN_LEGUME_BETA"/>
    <property type="match status" value="1"/>
</dbReference>
<dbReference type="PANTHER" id="PTHR32401">
    <property type="entry name" value="CONCANAVALIN A-LIKE LECTIN FAMILY PROTEIN"/>
    <property type="match status" value="1"/>
</dbReference>
<dbReference type="PANTHER" id="PTHR32401:SF53">
    <property type="entry name" value="LEGUME LECTIN DOMAIN-CONTAINING PROTEIN"/>
    <property type="match status" value="1"/>
</dbReference>
<dbReference type="Gene3D" id="2.60.120.200">
    <property type="match status" value="1"/>
</dbReference>
<evidence type="ECO:0000313" key="4">
    <source>
        <dbReference type="EMBL" id="KAF2289507.1"/>
    </source>
</evidence>
<dbReference type="Proteomes" id="UP000467840">
    <property type="component" value="Chromosome 8"/>
</dbReference>
<protein>
    <recommendedName>
        <fullName evidence="3">Legume lectin domain-containing protein</fullName>
    </recommendedName>
</protein>
<gene>
    <name evidence="4" type="ORF">GH714_036714</name>
</gene>
<evidence type="ECO:0000256" key="2">
    <source>
        <dbReference type="ARBA" id="ARBA00022734"/>
    </source>
</evidence>
<evidence type="ECO:0000313" key="5">
    <source>
        <dbReference type="Proteomes" id="UP000467840"/>
    </source>
</evidence>
<dbReference type="InterPro" id="IPR013320">
    <property type="entry name" value="ConA-like_dom_sf"/>
</dbReference>
<evidence type="ECO:0000259" key="3">
    <source>
        <dbReference type="Pfam" id="PF00139"/>
    </source>
</evidence>
<dbReference type="InterPro" id="IPR050258">
    <property type="entry name" value="Leguminous_Lectin"/>
</dbReference>
<comment type="similarity">
    <text evidence="1">Belongs to the leguminous lectin family.</text>
</comment>
<dbReference type="Pfam" id="PF00139">
    <property type="entry name" value="Lectin_legB"/>
    <property type="match status" value="1"/>
</dbReference>
<evidence type="ECO:0000256" key="1">
    <source>
        <dbReference type="ARBA" id="ARBA00007606"/>
    </source>
</evidence>
<accession>A0A6A6KL49</accession>
<organism evidence="4 5">
    <name type="scientific">Hevea brasiliensis</name>
    <name type="common">Para rubber tree</name>
    <name type="synonym">Siphonia brasiliensis</name>
    <dbReference type="NCBI Taxonomy" id="3981"/>
    <lineage>
        <taxon>Eukaryota</taxon>
        <taxon>Viridiplantae</taxon>
        <taxon>Streptophyta</taxon>
        <taxon>Embryophyta</taxon>
        <taxon>Tracheophyta</taxon>
        <taxon>Spermatophyta</taxon>
        <taxon>Magnoliopsida</taxon>
        <taxon>eudicotyledons</taxon>
        <taxon>Gunneridae</taxon>
        <taxon>Pentapetalae</taxon>
        <taxon>rosids</taxon>
        <taxon>fabids</taxon>
        <taxon>Malpighiales</taxon>
        <taxon>Euphorbiaceae</taxon>
        <taxon>Crotonoideae</taxon>
        <taxon>Micrandreae</taxon>
        <taxon>Hevea</taxon>
    </lineage>
</organism>
<name>A0A6A6KL49_HEVBR</name>
<keyword evidence="2" id="KW-0430">Lectin</keyword>
<comment type="caution">
    <text evidence="4">The sequence shown here is derived from an EMBL/GenBank/DDBJ whole genome shotgun (WGS) entry which is preliminary data.</text>
</comment>